<evidence type="ECO:0000313" key="5">
    <source>
        <dbReference type="Proteomes" id="UP000027920"/>
    </source>
</evidence>
<dbReference type="PANTHER" id="PTHR10366:SF562">
    <property type="entry name" value="ALDEHYDE REDUCTASE II (AFU_ORTHOLOGUE AFUA_1G11360)"/>
    <property type="match status" value="1"/>
</dbReference>
<dbReference type="HOGENOM" id="CLU_007383_9_2_1"/>
<evidence type="ECO:0000313" key="4">
    <source>
        <dbReference type="EMBL" id="KEF62746.1"/>
    </source>
</evidence>
<dbReference type="RefSeq" id="XP_013265336.1">
    <property type="nucleotide sequence ID" value="XM_013409882.1"/>
</dbReference>
<dbReference type="InterPro" id="IPR001509">
    <property type="entry name" value="Epimerase_deHydtase"/>
</dbReference>
<keyword evidence="1" id="KW-0560">Oxidoreductase</keyword>
<dbReference type="InterPro" id="IPR036291">
    <property type="entry name" value="NAD(P)-bd_dom_sf"/>
</dbReference>
<protein>
    <recommendedName>
        <fullName evidence="3">NAD-dependent epimerase/dehydratase domain-containing protein</fullName>
    </recommendedName>
</protein>
<comment type="caution">
    <text evidence="4">The sequence shown here is derived from an EMBL/GenBank/DDBJ whole genome shotgun (WGS) entry which is preliminary data.</text>
</comment>
<dbReference type="PANTHER" id="PTHR10366">
    <property type="entry name" value="NAD DEPENDENT EPIMERASE/DEHYDRATASE"/>
    <property type="match status" value="1"/>
</dbReference>
<dbReference type="AlphaFoldDB" id="A0A072PSC3"/>
<feature type="domain" description="NAD-dependent epimerase/dehydratase" evidence="3">
    <location>
        <begin position="24"/>
        <end position="272"/>
    </location>
</feature>
<reference evidence="4 5" key="1">
    <citation type="submission" date="2013-03" db="EMBL/GenBank/DDBJ databases">
        <title>The Genome Sequence of Exophiala aquamarina CBS 119918.</title>
        <authorList>
            <consortium name="The Broad Institute Genomics Platform"/>
            <person name="Cuomo C."/>
            <person name="de Hoog S."/>
            <person name="Gorbushina A."/>
            <person name="Walker B."/>
            <person name="Young S.K."/>
            <person name="Zeng Q."/>
            <person name="Gargeya S."/>
            <person name="Fitzgerald M."/>
            <person name="Haas B."/>
            <person name="Abouelleil A."/>
            <person name="Allen A.W."/>
            <person name="Alvarado L."/>
            <person name="Arachchi H.M."/>
            <person name="Berlin A.M."/>
            <person name="Chapman S.B."/>
            <person name="Gainer-Dewar J."/>
            <person name="Goldberg J."/>
            <person name="Griggs A."/>
            <person name="Gujja S."/>
            <person name="Hansen M."/>
            <person name="Howarth C."/>
            <person name="Imamovic A."/>
            <person name="Ireland A."/>
            <person name="Larimer J."/>
            <person name="McCowan C."/>
            <person name="Murphy C."/>
            <person name="Pearson M."/>
            <person name="Poon T.W."/>
            <person name="Priest M."/>
            <person name="Roberts A."/>
            <person name="Saif S."/>
            <person name="Shea T."/>
            <person name="Sisk P."/>
            <person name="Sykes S."/>
            <person name="Wortman J."/>
            <person name="Nusbaum C."/>
            <person name="Birren B."/>
        </authorList>
    </citation>
    <scope>NUCLEOTIDE SEQUENCE [LARGE SCALE GENOMIC DNA]</scope>
    <source>
        <strain evidence="4 5">CBS 119918</strain>
    </source>
</reference>
<dbReference type="Pfam" id="PF01370">
    <property type="entry name" value="Epimerase"/>
    <property type="match status" value="1"/>
</dbReference>
<sequence length="353" mass="38675">MTANTCPGKNVLSTHRRISVGEWIMVTGANGYIASHIIDILLQNGYRVRGTLRSHEEAPWLAEFFAKEYGEAVFEVAIVTDLTDSAGFDRAARGMSGIVHSASILPSTSDVDAVVPHVVAGTRNALDAAAKSGSVRSFVLTSSSIAACMPEFVKPNVVVDEYSWNQGAPAAAYSKETPAEALPLMIYAASKTLGERALWDWVAWKHPHFSVNAVLPNFNMGKPLCPKITTSSMPHVLALLDGAKPRTDIIQPQYFVHVRDNARLHVAALLDPTVQSERLFAFAEQFNWNDVVGILRRLEPDNKSIPDGPKDEPRDLTNVDKVRRRAEALLKSNFGVMGWTGLEESLTEALKRT</sequence>
<dbReference type="OrthoDB" id="2735536at2759"/>
<evidence type="ECO:0000256" key="2">
    <source>
        <dbReference type="ARBA" id="ARBA00023445"/>
    </source>
</evidence>
<dbReference type="GO" id="GO:0016616">
    <property type="term" value="F:oxidoreductase activity, acting on the CH-OH group of donors, NAD or NADP as acceptor"/>
    <property type="evidence" value="ECO:0007669"/>
    <property type="project" value="TreeGrafter"/>
</dbReference>
<proteinExistence type="inferred from homology"/>
<dbReference type="STRING" id="1182545.A0A072PSC3"/>
<accession>A0A072PSC3</accession>
<comment type="similarity">
    <text evidence="2">Belongs to the NAD(P)-dependent epimerase/dehydratase family. Dihydroflavonol-4-reductase subfamily.</text>
</comment>
<evidence type="ECO:0000256" key="1">
    <source>
        <dbReference type="ARBA" id="ARBA00023002"/>
    </source>
</evidence>
<name>A0A072PSC3_9EURO</name>
<evidence type="ECO:0000259" key="3">
    <source>
        <dbReference type="Pfam" id="PF01370"/>
    </source>
</evidence>
<dbReference type="InterPro" id="IPR050425">
    <property type="entry name" value="NAD(P)_dehydrat-like"/>
</dbReference>
<dbReference type="SUPFAM" id="SSF51735">
    <property type="entry name" value="NAD(P)-binding Rossmann-fold domains"/>
    <property type="match status" value="1"/>
</dbReference>
<gene>
    <name evidence="4" type="ORF">A1O9_00719</name>
</gene>
<dbReference type="GeneID" id="25275670"/>
<dbReference type="EMBL" id="AMGV01000001">
    <property type="protein sequence ID" value="KEF62746.1"/>
    <property type="molecule type" value="Genomic_DNA"/>
</dbReference>
<dbReference type="Proteomes" id="UP000027920">
    <property type="component" value="Unassembled WGS sequence"/>
</dbReference>
<keyword evidence="5" id="KW-1185">Reference proteome</keyword>
<organism evidence="4 5">
    <name type="scientific">Exophiala aquamarina CBS 119918</name>
    <dbReference type="NCBI Taxonomy" id="1182545"/>
    <lineage>
        <taxon>Eukaryota</taxon>
        <taxon>Fungi</taxon>
        <taxon>Dikarya</taxon>
        <taxon>Ascomycota</taxon>
        <taxon>Pezizomycotina</taxon>
        <taxon>Eurotiomycetes</taxon>
        <taxon>Chaetothyriomycetidae</taxon>
        <taxon>Chaetothyriales</taxon>
        <taxon>Herpotrichiellaceae</taxon>
        <taxon>Exophiala</taxon>
    </lineage>
</organism>
<dbReference type="VEuPathDB" id="FungiDB:A1O9_00719"/>
<dbReference type="Gene3D" id="3.40.50.720">
    <property type="entry name" value="NAD(P)-binding Rossmann-like Domain"/>
    <property type="match status" value="1"/>
</dbReference>